<dbReference type="EMBL" id="CP159342">
    <property type="protein sequence ID" value="XCH75321.1"/>
    <property type="molecule type" value="Genomic_DNA"/>
</dbReference>
<dbReference type="InterPro" id="IPR035985">
    <property type="entry name" value="Ubiquitin-activating_enz"/>
</dbReference>
<feature type="domain" description="THIF-type NAD/FAD binding fold" evidence="1">
    <location>
        <begin position="172"/>
        <end position="298"/>
    </location>
</feature>
<dbReference type="NCBIfam" id="NF004805">
    <property type="entry name" value="PRK06153.1-4"/>
    <property type="match status" value="1"/>
</dbReference>
<feature type="domain" description="DUF6791" evidence="2">
    <location>
        <begin position="10"/>
        <end position="159"/>
    </location>
</feature>
<evidence type="ECO:0000313" key="4">
    <source>
        <dbReference type="EMBL" id="XCH75321.1"/>
    </source>
</evidence>
<organism evidence="3">
    <name type="scientific">Micromonospora sp. CCTCC AA 2012012</name>
    <dbReference type="NCBI Taxonomy" id="3111921"/>
    <lineage>
        <taxon>Bacteria</taxon>
        <taxon>Bacillati</taxon>
        <taxon>Actinomycetota</taxon>
        <taxon>Actinomycetes</taxon>
        <taxon>Micromonosporales</taxon>
        <taxon>Micromonosporaceae</taxon>
        <taxon>Micromonospora</taxon>
    </lineage>
</organism>
<name>A0AAU7MDD7_9ACTN</name>
<gene>
    <name evidence="4" type="ORF">ABUL08_04235</name>
    <name evidence="3" type="ORF">VK199_04215</name>
</gene>
<dbReference type="InterPro" id="IPR000594">
    <property type="entry name" value="ThiF_NAD_FAD-bd"/>
</dbReference>
<dbReference type="GO" id="GO:0008641">
    <property type="term" value="F:ubiquitin-like modifier activating enzyme activity"/>
    <property type="evidence" value="ECO:0007669"/>
    <property type="project" value="InterPro"/>
</dbReference>
<evidence type="ECO:0000313" key="3">
    <source>
        <dbReference type="EMBL" id="XBP94621.1"/>
    </source>
</evidence>
<dbReference type="Gene3D" id="3.40.50.720">
    <property type="entry name" value="NAD(P)-binding Rossmann-like Domain"/>
    <property type="match status" value="1"/>
</dbReference>
<dbReference type="NCBIfam" id="NF004804">
    <property type="entry name" value="PRK06153.1-3"/>
    <property type="match status" value="1"/>
</dbReference>
<dbReference type="InterPro" id="IPR046741">
    <property type="entry name" value="DUF6791"/>
</dbReference>
<keyword evidence="3" id="KW-0548">Nucleotidyltransferase</keyword>
<dbReference type="RefSeq" id="WP_350934699.1">
    <property type="nucleotide sequence ID" value="NZ_CP157762.1"/>
</dbReference>
<dbReference type="AlphaFoldDB" id="A0AAU7MDD7"/>
<dbReference type="Pfam" id="PF20590">
    <property type="entry name" value="DUF6791"/>
    <property type="match status" value="1"/>
</dbReference>
<dbReference type="GO" id="GO:0016779">
    <property type="term" value="F:nucleotidyltransferase activity"/>
    <property type="evidence" value="ECO:0007669"/>
    <property type="project" value="UniProtKB-KW"/>
</dbReference>
<dbReference type="Pfam" id="PF00899">
    <property type="entry name" value="ThiF"/>
    <property type="match status" value="1"/>
</dbReference>
<keyword evidence="3" id="KW-0808">Transferase</keyword>
<dbReference type="SUPFAM" id="SSF69572">
    <property type="entry name" value="Activating enzymes of the ubiquitin-like proteins"/>
    <property type="match status" value="1"/>
</dbReference>
<reference evidence="4" key="2">
    <citation type="submission" date="2024-06" db="EMBL/GenBank/DDBJ databases">
        <title>Micromonospora mangrovi CCTCC AA 2012012 genome sequences.</title>
        <authorList>
            <person name="Gao J."/>
        </authorList>
    </citation>
    <scope>NUCLEOTIDE SEQUENCE</scope>
    <source>
        <strain evidence="4">CCTCC AA 2012012</strain>
    </source>
</reference>
<evidence type="ECO:0000259" key="2">
    <source>
        <dbReference type="Pfam" id="PF20590"/>
    </source>
</evidence>
<accession>A0AAU7MDD7</accession>
<sequence>MSLALVARSADLRRLRDEGYEVTVEHGHLVVAHVPYLNAQREVKLGTLVSKLSLAGDTTITPETHVVHFAGEQPCDANGQPLSKVIHSPVQEQIIPGLTVNFMFSNKPDAGYPDYYAKITTYVALLATHAAAVDPSVTARTFRVVETDASESVFRYLDTASSRAGIAAINAKLALPRVAVVGLGGSGSYVLDLIAKAPVREIHLFDGDDLLQHNAFRAPGAPSLDQLRQRPKKVYHYAEMYGAMRRGIVAHPYFLHETNADELQSMSFVFLCMDQGEPKQYLIKAMEAAGVAFVDVGMGLYTVDDMIAGHLRTTTSTPQKRDHIWDQRRIPFEDDGDDDYGTNIQIAELNALNATYAVIRWKKWCGFYADIEHEHHSVYTITTNCLVGDDQT</sequence>
<evidence type="ECO:0000259" key="1">
    <source>
        <dbReference type="Pfam" id="PF00899"/>
    </source>
</evidence>
<dbReference type="CDD" id="cd01483">
    <property type="entry name" value="E1_enzyme_family"/>
    <property type="match status" value="1"/>
</dbReference>
<protein>
    <submittedName>
        <fullName evidence="3">ThiF family adenylyltransferase</fullName>
    </submittedName>
</protein>
<dbReference type="EMBL" id="CP157762">
    <property type="protein sequence ID" value="XBP94621.1"/>
    <property type="molecule type" value="Genomic_DNA"/>
</dbReference>
<reference evidence="3" key="1">
    <citation type="submission" date="2024-01" db="EMBL/GenBank/DDBJ databases">
        <title>The genome sequence of Micromonospora mangrovi CCTCC AA 2012012.</title>
        <authorList>
            <person name="Gao J."/>
        </authorList>
    </citation>
    <scope>NUCLEOTIDE SEQUENCE</scope>
    <source>
        <strain evidence="3">CCTCC AA 2012012</strain>
    </source>
</reference>
<proteinExistence type="predicted"/>